<dbReference type="Proteomes" id="UP000053237">
    <property type="component" value="Unassembled WGS sequence"/>
</dbReference>
<name>A0A024G7X6_9STRA</name>
<gene>
    <name evidence="1" type="ORF">BN9_036320</name>
</gene>
<keyword evidence="2" id="KW-1185">Reference proteome</keyword>
<dbReference type="AlphaFoldDB" id="A0A024G7X6"/>
<reference evidence="1 2" key="1">
    <citation type="submission" date="2012-05" db="EMBL/GenBank/DDBJ databases">
        <title>Recombination and specialization in a pathogen metapopulation.</title>
        <authorList>
            <person name="Gardiner A."/>
            <person name="Kemen E."/>
            <person name="Schultz-Larsen T."/>
            <person name="MacLean D."/>
            <person name="Van Oosterhout C."/>
            <person name="Jones J.D.G."/>
        </authorList>
    </citation>
    <scope>NUCLEOTIDE SEQUENCE [LARGE SCALE GENOMIC DNA]</scope>
    <source>
        <strain evidence="1 2">Ac Nc2</strain>
    </source>
</reference>
<evidence type="ECO:0008006" key="3">
    <source>
        <dbReference type="Google" id="ProtNLM"/>
    </source>
</evidence>
<protein>
    <recommendedName>
        <fullName evidence="3">EF-hand domain-containing protein</fullName>
    </recommendedName>
</protein>
<dbReference type="InParanoid" id="A0A024G7X6"/>
<comment type="caution">
    <text evidence="1">The sequence shown here is derived from an EMBL/GenBank/DDBJ whole genome shotgun (WGS) entry which is preliminary data.</text>
</comment>
<evidence type="ECO:0000313" key="2">
    <source>
        <dbReference type="Proteomes" id="UP000053237"/>
    </source>
</evidence>
<dbReference type="EMBL" id="CAIX01000040">
    <property type="protein sequence ID" value="CCI42848.1"/>
    <property type="molecule type" value="Genomic_DNA"/>
</dbReference>
<proteinExistence type="predicted"/>
<dbReference type="OrthoDB" id="61834at2759"/>
<organism evidence="1 2">
    <name type="scientific">Albugo candida</name>
    <dbReference type="NCBI Taxonomy" id="65357"/>
    <lineage>
        <taxon>Eukaryota</taxon>
        <taxon>Sar</taxon>
        <taxon>Stramenopiles</taxon>
        <taxon>Oomycota</taxon>
        <taxon>Peronosporomycetes</taxon>
        <taxon>Albuginales</taxon>
        <taxon>Albuginaceae</taxon>
        <taxon>Albugo</taxon>
    </lineage>
</organism>
<evidence type="ECO:0000313" key="1">
    <source>
        <dbReference type="EMBL" id="CCI42848.1"/>
    </source>
</evidence>
<accession>A0A024G7X6</accession>
<sequence>MVLTQIRRTCALLPTKRQTAASKLHFPALYVLQRKFWLDASFLRKNDASAELESIQKTQICIEFQAKQTHQKCLEQYREWFNDHRANIIPEGQVMSLLQKQFRTASKRICEHICQQETQFWDEMPKIGSSDVNESDEDRDLKPNLYADAIHLTILRHRLTQLLERSEGVESLQEAFTVSDFCNMVESLIVGKHETWLKYQCILRDNDCDQKLTKDECTQLVDDIVSRHKAILKDIISLHVQLPKAAERSLCKSMIEETWRSKLGEKGRSIWHFAQPIIEKQDSVKALDFGTLLDSQRKEFPELTDLTNVFAKGFHKDRVLYHEERSDRWMTRRNGLMIIIGLGILDYASVLV</sequence>